<reference evidence="4 5" key="1">
    <citation type="submission" date="2023-08" db="EMBL/GenBank/DDBJ databases">
        <title>A Necator americanus chromosomal reference genome.</title>
        <authorList>
            <person name="Ilik V."/>
            <person name="Petrzelkova K.J."/>
            <person name="Pardy F."/>
            <person name="Fuh T."/>
            <person name="Niatou-Singa F.S."/>
            <person name="Gouil Q."/>
            <person name="Baker L."/>
            <person name="Ritchie M.E."/>
            <person name="Jex A.R."/>
            <person name="Gazzola D."/>
            <person name="Li H."/>
            <person name="Toshio Fujiwara R."/>
            <person name="Zhan B."/>
            <person name="Aroian R.V."/>
            <person name="Pafco B."/>
            <person name="Schwarz E.M."/>
        </authorList>
    </citation>
    <scope>NUCLEOTIDE SEQUENCE [LARGE SCALE GENOMIC DNA]</scope>
    <source>
        <strain evidence="4 5">Aroian</strain>
        <tissue evidence="4">Whole animal</tissue>
    </source>
</reference>
<keyword evidence="2" id="KW-0472">Membrane</keyword>
<gene>
    <name evidence="4" type="primary">Necator_chrV.g18140</name>
    <name evidence="4" type="ORF">RB195_013349</name>
</gene>
<feature type="chain" id="PRO_5046773064" description="MARVEL domain-containing protein" evidence="3">
    <location>
        <begin position="18"/>
        <end position="193"/>
    </location>
</feature>
<dbReference type="EMBL" id="JAVFWL010000005">
    <property type="protein sequence ID" value="KAK6754296.1"/>
    <property type="molecule type" value="Genomic_DNA"/>
</dbReference>
<keyword evidence="5" id="KW-1185">Reference proteome</keyword>
<keyword evidence="2" id="KW-1133">Transmembrane helix</keyword>
<keyword evidence="2" id="KW-0812">Transmembrane</keyword>
<evidence type="ECO:0000256" key="3">
    <source>
        <dbReference type="SAM" id="SignalP"/>
    </source>
</evidence>
<feature type="region of interest" description="Disordered" evidence="1">
    <location>
        <begin position="157"/>
        <end position="193"/>
    </location>
</feature>
<evidence type="ECO:0000256" key="1">
    <source>
        <dbReference type="SAM" id="MobiDB-lite"/>
    </source>
</evidence>
<comment type="caution">
    <text evidence="4">The sequence shown here is derived from an EMBL/GenBank/DDBJ whole genome shotgun (WGS) entry which is preliminary data.</text>
</comment>
<evidence type="ECO:0000313" key="5">
    <source>
        <dbReference type="Proteomes" id="UP001303046"/>
    </source>
</evidence>
<evidence type="ECO:0000313" key="4">
    <source>
        <dbReference type="EMBL" id="KAK6754296.1"/>
    </source>
</evidence>
<keyword evidence="3" id="KW-0732">Signal</keyword>
<organism evidence="4 5">
    <name type="scientific">Necator americanus</name>
    <name type="common">Human hookworm</name>
    <dbReference type="NCBI Taxonomy" id="51031"/>
    <lineage>
        <taxon>Eukaryota</taxon>
        <taxon>Metazoa</taxon>
        <taxon>Ecdysozoa</taxon>
        <taxon>Nematoda</taxon>
        <taxon>Chromadorea</taxon>
        <taxon>Rhabditida</taxon>
        <taxon>Rhabditina</taxon>
        <taxon>Rhabditomorpha</taxon>
        <taxon>Strongyloidea</taxon>
        <taxon>Ancylostomatidae</taxon>
        <taxon>Bunostominae</taxon>
        <taxon>Necator</taxon>
    </lineage>
</organism>
<feature type="transmembrane region" description="Helical" evidence="2">
    <location>
        <begin position="63"/>
        <end position="85"/>
    </location>
</feature>
<name>A0ABR1DV42_NECAM</name>
<feature type="signal peptide" evidence="3">
    <location>
        <begin position="1"/>
        <end position="17"/>
    </location>
</feature>
<evidence type="ECO:0008006" key="6">
    <source>
        <dbReference type="Google" id="ProtNLM"/>
    </source>
</evidence>
<evidence type="ECO:0000256" key="2">
    <source>
        <dbReference type="SAM" id="Phobius"/>
    </source>
</evidence>
<accession>A0ABR1DV42</accession>
<sequence length="193" mass="21273">MTSYLIFLACIIRSSMAASDASMLLKIPVFVVIYYVTYTLCSYDGYNDCSSYQCDLYDLSTGFLISGLIAAFLCAILDGILTAALRKLRLLISGVSSVMFARENCHHPRTVVVTAPQQFIYTTPPANVAYPVANINTMPVYHGQQPQFAYQQAQIPQPQPYLNPSAPLPYPNPPGPQLYPNPSAPQPPPEYKP</sequence>
<proteinExistence type="predicted"/>
<protein>
    <recommendedName>
        <fullName evidence="6">MARVEL domain-containing protein</fullName>
    </recommendedName>
</protein>
<dbReference type="Proteomes" id="UP001303046">
    <property type="component" value="Unassembled WGS sequence"/>
</dbReference>